<comment type="caution">
    <text evidence="1">The sequence shown here is derived from an EMBL/GenBank/DDBJ whole genome shotgun (WGS) entry which is preliminary data.</text>
</comment>
<dbReference type="AlphaFoldDB" id="A0A225DY19"/>
<dbReference type="RefSeq" id="WP_088253505.1">
    <property type="nucleotide sequence ID" value="NZ_NIDE01000002.1"/>
</dbReference>
<evidence type="ECO:0000313" key="1">
    <source>
        <dbReference type="EMBL" id="OWK45833.1"/>
    </source>
</evidence>
<organism evidence="1 2">
    <name type="scientific">Fimbriiglobus ruber</name>
    <dbReference type="NCBI Taxonomy" id="1908690"/>
    <lineage>
        <taxon>Bacteria</taxon>
        <taxon>Pseudomonadati</taxon>
        <taxon>Planctomycetota</taxon>
        <taxon>Planctomycetia</taxon>
        <taxon>Gemmatales</taxon>
        <taxon>Gemmataceae</taxon>
        <taxon>Fimbriiglobus</taxon>
    </lineage>
</organism>
<gene>
    <name evidence="1" type="ORF">FRUB_02164</name>
</gene>
<evidence type="ECO:0000313" key="2">
    <source>
        <dbReference type="Proteomes" id="UP000214646"/>
    </source>
</evidence>
<accession>A0A225DY19</accession>
<reference evidence="2" key="1">
    <citation type="submission" date="2017-06" db="EMBL/GenBank/DDBJ databases">
        <title>Genome analysis of Fimbriiglobus ruber SP5, the first member of the order Planctomycetales with confirmed chitinolytic capability.</title>
        <authorList>
            <person name="Ravin N.V."/>
            <person name="Rakitin A.L."/>
            <person name="Ivanova A.A."/>
            <person name="Beletsky A.V."/>
            <person name="Kulichevskaya I.S."/>
            <person name="Mardanov A.V."/>
            <person name="Dedysh S.N."/>
        </authorList>
    </citation>
    <scope>NUCLEOTIDE SEQUENCE [LARGE SCALE GENOMIC DNA]</scope>
    <source>
        <strain evidence="2">SP5</strain>
    </source>
</reference>
<proteinExistence type="predicted"/>
<dbReference type="EMBL" id="NIDE01000002">
    <property type="protein sequence ID" value="OWK45833.1"/>
    <property type="molecule type" value="Genomic_DNA"/>
</dbReference>
<dbReference type="Proteomes" id="UP000214646">
    <property type="component" value="Unassembled WGS sequence"/>
</dbReference>
<keyword evidence="2" id="KW-1185">Reference proteome</keyword>
<protein>
    <recommendedName>
        <fullName evidence="3">Helix-turn-helix domain-containing protein</fullName>
    </recommendedName>
</protein>
<sequence length="86" mass="9123">MKAPVPAPAGPADDAKPVLTPDAAAARLGLNRLTVMGLMAAGRLKSVDIGTGRRTHRRTSEAWLREFLLNSHQVVKSSGHQVPESS</sequence>
<evidence type="ECO:0008006" key="3">
    <source>
        <dbReference type="Google" id="ProtNLM"/>
    </source>
</evidence>
<name>A0A225DY19_9BACT</name>